<protein>
    <recommendedName>
        <fullName evidence="1">Transcriptional repressor PaaX-like central Cas2-like domain-containing protein</fullName>
    </recommendedName>
</protein>
<name>A0A1G1WAI7_9BACT</name>
<reference evidence="2 3" key="1">
    <citation type="journal article" date="2016" name="Nat. Commun.">
        <title>Thousands of microbial genomes shed light on interconnected biogeochemical processes in an aquifer system.</title>
        <authorList>
            <person name="Anantharaman K."/>
            <person name="Brown C.T."/>
            <person name="Hug L.A."/>
            <person name="Sharon I."/>
            <person name="Castelle C.J."/>
            <person name="Probst A.J."/>
            <person name="Thomas B.C."/>
            <person name="Singh A."/>
            <person name="Wilkins M.J."/>
            <person name="Karaoz U."/>
            <person name="Brodie E.L."/>
            <person name="Williams K.H."/>
            <person name="Hubbard S.S."/>
            <person name="Banfield J.F."/>
        </authorList>
    </citation>
    <scope>NUCLEOTIDE SEQUENCE [LARGE SCALE GENOMIC DNA]</scope>
</reference>
<accession>A0A1G1WAI7</accession>
<evidence type="ECO:0000313" key="3">
    <source>
        <dbReference type="Proteomes" id="UP000177103"/>
    </source>
</evidence>
<dbReference type="Gene3D" id="3.30.70.2650">
    <property type="match status" value="1"/>
</dbReference>
<dbReference type="GO" id="GO:0006351">
    <property type="term" value="P:DNA-templated transcription"/>
    <property type="evidence" value="ECO:0007669"/>
    <property type="project" value="TreeGrafter"/>
</dbReference>
<dbReference type="Pfam" id="PF20803">
    <property type="entry name" value="PaaX_M"/>
    <property type="match status" value="1"/>
</dbReference>
<dbReference type="InterPro" id="IPR048846">
    <property type="entry name" value="PaaX-like_central"/>
</dbReference>
<dbReference type="PANTHER" id="PTHR30319:SF1">
    <property type="entry name" value="TRANSCRIPTIONAL REPRESSOR PAAX"/>
    <property type="match status" value="1"/>
</dbReference>
<organism evidence="2 3">
    <name type="scientific">Candidatus Woykebacteria bacterium RBG_13_40_7b</name>
    <dbReference type="NCBI Taxonomy" id="1802594"/>
    <lineage>
        <taxon>Bacteria</taxon>
        <taxon>Candidatus Woykeibacteriota</taxon>
    </lineage>
</organism>
<feature type="domain" description="Transcriptional repressor PaaX-like central Cas2-like" evidence="1">
    <location>
        <begin position="83"/>
        <end position="158"/>
    </location>
</feature>
<dbReference type="AlphaFoldDB" id="A0A1G1WAI7"/>
<dbReference type="EMBL" id="MHCQ01000018">
    <property type="protein sequence ID" value="OGY24634.1"/>
    <property type="molecule type" value="Genomic_DNA"/>
</dbReference>
<evidence type="ECO:0000313" key="2">
    <source>
        <dbReference type="EMBL" id="OGY24634.1"/>
    </source>
</evidence>
<proteinExistence type="predicted"/>
<dbReference type="Proteomes" id="UP000177103">
    <property type="component" value="Unassembled WGS sequence"/>
</dbReference>
<dbReference type="PANTHER" id="PTHR30319">
    <property type="entry name" value="PHENYLACETIC ACID REGULATOR-RELATED TRANSCRIPTIONAL REPRESSOR"/>
    <property type="match status" value="1"/>
</dbReference>
<sequence>MPRKTFTEKVLILLDGLIKEQAAFMYPYKGFGKKFKKYEGSFSQAIYELQKRGYLEKIEEDGEKYLKLTSKGHLRLIKKKIFRQWDGYWRIIAFDISEKRKKTRDVFRSKLSELNCKHIQKSVWITPSNISVELQELIELLSLKENVDYFISKALTNEEKYLKMFKIKNIDKK</sequence>
<evidence type="ECO:0000259" key="1">
    <source>
        <dbReference type="Pfam" id="PF20803"/>
    </source>
</evidence>
<gene>
    <name evidence="2" type="ORF">A2Y57_00725</name>
</gene>
<comment type="caution">
    <text evidence="2">The sequence shown here is derived from an EMBL/GenBank/DDBJ whole genome shotgun (WGS) entry which is preliminary data.</text>
</comment>